<evidence type="ECO:0000259" key="2">
    <source>
        <dbReference type="Pfam" id="PF19247"/>
    </source>
</evidence>
<organism evidence="3 4">
    <name type="scientific">Gloeothece verrucosa (strain PCC 7822)</name>
    <name type="common">Cyanothece sp. (strain PCC 7822)</name>
    <dbReference type="NCBI Taxonomy" id="497965"/>
    <lineage>
        <taxon>Bacteria</taxon>
        <taxon>Bacillati</taxon>
        <taxon>Cyanobacteriota</taxon>
        <taxon>Cyanophyceae</taxon>
        <taxon>Oscillatoriophycideae</taxon>
        <taxon>Chroococcales</taxon>
        <taxon>Aphanothecaceae</taxon>
        <taxon>Gloeothece</taxon>
        <taxon>Gloeothece verrucosa</taxon>
    </lineage>
</organism>
<dbReference type="KEGG" id="cyj:Cyan7822_6316"/>
<gene>
    <name evidence="3" type="ordered locus">Cyan7822_6316</name>
</gene>
<dbReference type="Pfam" id="PF19247">
    <property type="entry name" value="DUF5895"/>
    <property type="match status" value="1"/>
</dbReference>
<accession>E0UMD1</accession>
<feature type="domain" description="DUF5895" evidence="2">
    <location>
        <begin position="40"/>
        <end position="193"/>
    </location>
</feature>
<sequence length="298" mass="33598">MSTTKTQEIKETQSNNDIKETEIDNETSSNIIIPPPELDEFCSPEYIDPFARLPRIQALRGATPDLCGYFVSMDQMAKAGWLDFEYVDPYIVDYTFESNGELESGVLLKTPRMLVIPRTPLLGYDREASQESQQLVILGPWKAEYKQEKNVSNLRLCEVFLLTPDNKPLHQVPLAYIAKGANGATFSEHHNQFLTEMTNCHAISRGIAARPKNNKFNCLCAFEFSVARELVGDKQKSFTCRVTSHTIPTLENWHTFFLGYSPEAKKMAWDGLQPSQPLMIPGQSNSVMALPAAKPEEE</sequence>
<keyword evidence="4" id="KW-1185">Reference proteome</keyword>
<dbReference type="OrthoDB" id="569957at2"/>
<geneLocation type="plasmid" evidence="3 4">
    <name>Cy782202</name>
</geneLocation>
<dbReference type="InterPro" id="IPR045414">
    <property type="entry name" value="DUF5895"/>
</dbReference>
<dbReference type="EMBL" id="CP002200">
    <property type="protein sequence ID" value="ADN18111.1"/>
    <property type="molecule type" value="Genomic_DNA"/>
</dbReference>
<dbReference type="Proteomes" id="UP000008206">
    <property type="component" value="Plasmid Cy782202"/>
</dbReference>
<name>E0UMD1_GLOV7</name>
<dbReference type="RefSeq" id="WP_013334859.1">
    <property type="nucleotide sequence ID" value="NC_014534.1"/>
</dbReference>
<dbReference type="AlphaFoldDB" id="E0UMD1"/>
<evidence type="ECO:0000313" key="4">
    <source>
        <dbReference type="Proteomes" id="UP000008206"/>
    </source>
</evidence>
<feature type="region of interest" description="Disordered" evidence="1">
    <location>
        <begin position="1"/>
        <end position="30"/>
    </location>
</feature>
<protein>
    <recommendedName>
        <fullName evidence="2">DUF5895 domain-containing protein</fullName>
    </recommendedName>
</protein>
<proteinExistence type="predicted"/>
<evidence type="ECO:0000256" key="1">
    <source>
        <dbReference type="SAM" id="MobiDB-lite"/>
    </source>
</evidence>
<dbReference type="HOGENOM" id="CLU_075749_0_0_3"/>
<feature type="compositionally biased region" description="Basic and acidic residues" evidence="1">
    <location>
        <begin position="7"/>
        <end position="22"/>
    </location>
</feature>
<reference evidence="4" key="1">
    <citation type="journal article" date="2011" name="MBio">
        <title>Novel metabolic attributes of the genus Cyanothece, comprising a group of unicellular nitrogen-fixing Cyanobacteria.</title>
        <authorList>
            <person name="Bandyopadhyay A."/>
            <person name="Elvitigala T."/>
            <person name="Welsh E."/>
            <person name="Stockel J."/>
            <person name="Liberton M."/>
            <person name="Min H."/>
            <person name="Sherman L.A."/>
            <person name="Pakrasi H.B."/>
        </authorList>
    </citation>
    <scope>NUCLEOTIDE SEQUENCE [LARGE SCALE GENOMIC DNA]</scope>
    <source>
        <strain evidence="4">PCC 7822</strain>
        <plasmid evidence="4">Cy782202</plasmid>
    </source>
</reference>
<keyword evidence="3" id="KW-0614">Plasmid</keyword>
<evidence type="ECO:0000313" key="3">
    <source>
        <dbReference type="EMBL" id="ADN18111.1"/>
    </source>
</evidence>